<comment type="similarity">
    <text evidence="1">Belongs to the UPF0246 family.</text>
</comment>
<dbReference type="NCBIfam" id="NF002542">
    <property type="entry name" value="PRK02101.1-3"/>
    <property type="match status" value="1"/>
</dbReference>
<proteinExistence type="inferred from homology"/>
<evidence type="ECO:0000256" key="1">
    <source>
        <dbReference type="HAMAP-Rule" id="MF_00652"/>
    </source>
</evidence>
<dbReference type="Proteomes" id="UP000824010">
    <property type="component" value="Chromosome"/>
</dbReference>
<keyword evidence="3" id="KW-1185">Reference proteome</keyword>
<accession>A0ABX8NNC4</accession>
<name>A0ABX8NNC4_9PSED</name>
<dbReference type="PANTHER" id="PTHR30283:SF4">
    <property type="entry name" value="PEROXIDE STRESS RESISTANCE PROTEIN YAAA"/>
    <property type="match status" value="1"/>
</dbReference>
<evidence type="ECO:0000313" key="2">
    <source>
        <dbReference type="EMBL" id="QXH57532.1"/>
    </source>
</evidence>
<dbReference type="NCBIfam" id="NF002541">
    <property type="entry name" value="PRK02101.1-1"/>
    <property type="match status" value="1"/>
</dbReference>
<evidence type="ECO:0000313" key="3">
    <source>
        <dbReference type="Proteomes" id="UP000824010"/>
    </source>
</evidence>
<dbReference type="RefSeq" id="WP_217868425.1">
    <property type="nucleotide sequence ID" value="NZ_CP077077.1"/>
</dbReference>
<reference evidence="2 3" key="1">
    <citation type="journal article" date="2021" name="Microorganisms">
        <title>The Ever-Expanding Pseudomonas Genus: Description of 43 New Species and Partition of the Pseudomonas putida Group.</title>
        <authorList>
            <person name="Girard L."/>
            <person name="Lood C."/>
            <person name="Hofte M."/>
            <person name="Vandamme P."/>
            <person name="Rokni-Zadeh H."/>
            <person name="van Noort V."/>
            <person name="Lavigne R."/>
            <person name="De Mot R."/>
        </authorList>
    </citation>
    <scope>NUCLEOTIDE SEQUENCE [LARGE SCALE GENOMIC DNA]</scope>
    <source>
        <strain evidence="2 3">COW77</strain>
    </source>
</reference>
<organism evidence="2 3">
    <name type="scientific">Pseudomonas maumuensis</name>
    <dbReference type="NCBI Taxonomy" id="2842354"/>
    <lineage>
        <taxon>Bacteria</taxon>
        <taxon>Pseudomonadati</taxon>
        <taxon>Pseudomonadota</taxon>
        <taxon>Gammaproteobacteria</taxon>
        <taxon>Pseudomonadales</taxon>
        <taxon>Pseudomonadaceae</taxon>
        <taxon>Pseudomonas</taxon>
    </lineage>
</organism>
<dbReference type="PANTHER" id="PTHR30283">
    <property type="entry name" value="PEROXIDE STRESS RESPONSE PROTEIN YAAA"/>
    <property type="match status" value="1"/>
</dbReference>
<dbReference type="InterPro" id="IPR005583">
    <property type="entry name" value="YaaA"/>
</dbReference>
<dbReference type="HAMAP" id="MF_00652">
    <property type="entry name" value="UPF0246"/>
    <property type="match status" value="1"/>
</dbReference>
<gene>
    <name evidence="2" type="primary">yaaA</name>
    <name evidence="2" type="ORF">KSS90_04840</name>
</gene>
<dbReference type="EMBL" id="CP077077">
    <property type="protein sequence ID" value="QXH57532.1"/>
    <property type="molecule type" value="Genomic_DNA"/>
</dbReference>
<protein>
    <recommendedName>
        <fullName evidence="1">UPF0246 protein KSS90_04840</fullName>
    </recommendedName>
</protein>
<dbReference type="Pfam" id="PF03883">
    <property type="entry name" value="H2O2_YaaD"/>
    <property type="match status" value="1"/>
</dbReference>
<sequence length="259" mass="29392">MLTVISPAKTLDYDTPPVIQRHTLPQYLDDSQELIVQLRELSPAQIAELMHLSDKLAGLNAARFGSWTPDFTQANAKQALLAFKGDVYTGLDAESLGEDDFSYAQDHLRMLSGLYGLLRPLDLMQPYRLEMGTKLANARGKDLYAFWGTRISEWLNQALADQGDDVLLNLASNEYFSAVKKNALKARVIDVDFKDLKNGQYKIISFYAKKARGMMSRFVIQERVNDPEQLKRFDAQGYYYSAEQSKPDHLVFLRDHAEG</sequence>